<feature type="compositionally biased region" description="Basic and acidic residues" evidence="2">
    <location>
        <begin position="177"/>
        <end position="237"/>
    </location>
</feature>
<organism evidence="4 5">
    <name type="scientific">Paratrimastix pyriformis</name>
    <dbReference type="NCBI Taxonomy" id="342808"/>
    <lineage>
        <taxon>Eukaryota</taxon>
        <taxon>Metamonada</taxon>
        <taxon>Preaxostyla</taxon>
        <taxon>Paratrimastigidae</taxon>
        <taxon>Paratrimastix</taxon>
    </lineage>
</organism>
<dbReference type="Pfam" id="PF00076">
    <property type="entry name" value="RRM_1"/>
    <property type="match status" value="1"/>
</dbReference>
<feature type="compositionally biased region" description="Low complexity" evidence="2">
    <location>
        <begin position="1"/>
        <end position="10"/>
    </location>
</feature>
<dbReference type="InterPro" id="IPR035979">
    <property type="entry name" value="RBD_domain_sf"/>
</dbReference>
<keyword evidence="5" id="KW-1185">Reference proteome</keyword>
<accession>A0ABQ8U7G9</accession>
<dbReference type="Gene3D" id="3.30.70.330">
    <property type="match status" value="1"/>
</dbReference>
<feature type="compositionally biased region" description="Basic and acidic residues" evidence="2">
    <location>
        <begin position="125"/>
        <end position="163"/>
    </location>
</feature>
<reference evidence="4" key="1">
    <citation type="journal article" date="2022" name="bioRxiv">
        <title>Genomics of Preaxostyla Flagellates Illuminates Evolutionary Transitions and the Path Towards Mitochondrial Loss.</title>
        <authorList>
            <person name="Novak L.V.F."/>
            <person name="Treitli S.C."/>
            <person name="Pyrih J."/>
            <person name="Halakuc P."/>
            <person name="Pipaliya S.V."/>
            <person name="Vacek V."/>
            <person name="Brzon O."/>
            <person name="Soukal P."/>
            <person name="Eme L."/>
            <person name="Dacks J.B."/>
            <person name="Karnkowska A."/>
            <person name="Elias M."/>
            <person name="Hampl V."/>
        </authorList>
    </citation>
    <scope>NUCLEOTIDE SEQUENCE</scope>
    <source>
        <strain evidence="4">RCP-MX</strain>
    </source>
</reference>
<comment type="caution">
    <text evidence="4">The sequence shown here is derived from an EMBL/GenBank/DDBJ whole genome shotgun (WGS) entry which is preliminary data.</text>
</comment>
<evidence type="ECO:0000259" key="3">
    <source>
        <dbReference type="PROSITE" id="PS50102"/>
    </source>
</evidence>
<dbReference type="InterPro" id="IPR050441">
    <property type="entry name" value="RBM"/>
</dbReference>
<feature type="region of interest" description="Disordered" evidence="2">
    <location>
        <begin position="110"/>
        <end position="237"/>
    </location>
</feature>
<name>A0ABQ8U7G9_9EUKA</name>
<evidence type="ECO:0000313" key="5">
    <source>
        <dbReference type="Proteomes" id="UP001141327"/>
    </source>
</evidence>
<dbReference type="InterPro" id="IPR000504">
    <property type="entry name" value="RRM_dom"/>
</dbReference>
<feature type="domain" description="RRM" evidence="3">
    <location>
        <begin position="34"/>
        <end position="112"/>
    </location>
</feature>
<dbReference type="InterPro" id="IPR012677">
    <property type="entry name" value="Nucleotide-bd_a/b_plait_sf"/>
</dbReference>
<dbReference type="PANTHER" id="PTHR48034">
    <property type="entry name" value="TRANSFORMER-2 SEX-DETERMINING PROTEIN-RELATED"/>
    <property type="match status" value="1"/>
</dbReference>
<proteinExistence type="predicted"/>
<sequence>MDQQIPLEQPRSPPPPEMQPEEQERQQHTDQESFCLYISGLKSHVDDRMLEHIFSPYGRIVQHRVVTDPHTRESRGFGFVHLDSQEHAQAAIDALHGKVVEDCNLSVQFARRNRPRTPTPGKYMGTERERGGPGRDRGDRDRDRDRGDRDRSDRDRSDRDRALIHSIPSPVLPRYYEAPRDRDSRSFDDRRRYEDDRHRPEEHRRYDERRYDEHRRYENEHRRDPRPTDRRSPPRYH</sequence>
<feature type="region of interest" description="Disordered" evidence="2">
    <location>
        <begin position="1"/>
        <end position="31"/>
    </location>
</feature>
<dbReference type="EMBL" id="JAPMOS010000112">
    <property type="protein sequence ID" value="KAJ4455292.1"/>
    <property type="molecule type" value="Genomic_DNA"/>
</dbReference>
<protein>
    <submittedName>
        <fullName evidence="4">RNA-binding protein</fullName>
    </submittedName>
</protein>
<gene>
    <name evidence="4" type="ORF">PAPYR_9754</name>
</gene>
<dbReference type="Proteomes" id="UP001141327">
    <property type="component" value="Unassembled WGS sequence"/>
</dbReference>
<keyword evidence="1" id="KW-0694">RNA-binding</keyword>
<dbReference type="SUPFAM" id="SSF54928">
    <property type="entry name" value="RNA-binding domain, RBD"/>
    <property type="match status" value="1"/>
</dbReference>
<evidence type="ECO:0000256" key="1">
    <source>
        <dbReference type="PROSITE-ProRule" id="PRU00176"/>
    </source>
</evidence>
<feature type="compositionally biased region" description="Basic and acidic residues" evidence="2">
    <location>
        <begin position="22"/>
        <end position="31"/>
    </location>
</feature>
<dbReference type="PROSITE" id="PS50102">
    <property type="entry name" value="RRM"/>
    <property type="match status" value="1"/>
</dbReference>
<evidence type="ECO:0000256" key="2">
    <source>
        <dbReference type="SAM" id="MobiDB-lite"/>
    </source>
</evidence>
<evidence type="ECO:0000313" key="4">
    <source>
        <dbReference type="EMBL" id="KAJ4455292.1"/>
    </source>
</evidence>
<dbReference type="SMART" id="SM00360">
    <property type="entry name" value="RRM"/>
    <property type="match status" value="1"/>
</dbReference>